<dbReference type="InterPro" id="IPR012677">
    <property type="entry name" value="Nucleotide-bd_a/b_plait_sf"/>
</dbReference>
<feature type="region of interest" description="Disordered" evidence="1">
    <location>
        <begin position="560"/>
        <end position="590"/>
    </location>
</feature>
<organism evidence="3 4">
    <name type="scientific">Octopus sinensis</name>
    <name type="common">East Asian common octopus</name>
    <dbReference type="NCBI Taxonomy" id="2607531"/>
    <lineage>
        <taxon>Eukaryota</taxon>
        <taxon>Metazoa</taxon>
        <taxon>Spiralia</taxon>
        <taxon>Lophotrochozoa</taxon>
        <taxon>Mollusca</taxon>
        <taxon>Cephalopoda</taxon>
        <taxon>Coleoidea</taxon>
        <taxon>Octopodiformes</taxon>
        <taxon>Octopoda</taxon>
        <taxon>Incirrata</taxon>
        <taxon>Octopodidae</taxon>
        <taxon>Octopus</taxon>
    </lineage>
</organism>
<feature type="compositionally biased region" description="Low complexity" evidence="1">
    <location>
        <begin position="1058"/>
        <end position="1068"/>
    </location>
</feature>
<dbReference type="Gene3D" id="3.30.70.330">
    <property type="match status" value="3"/>
</dbReference>
<feature type="compositionally biased region" description="Polar residues" evidence="1">
    <location>
        <begin position="1115"/>
        <end position="1125"/>
    </location>
</feature>
<dbReference type="InterPro" id="IPR035979">
    <property type="entry name" value="RBD_domain_sf"/>
</dbReference>
<protein>
    <submittedName>
        <fullName evidence="4">Ribonucleoprotein PTB-binding 1 isoform X1</fullName>
    </submittedName>
</protein>
<feature type="domain" description="RRM" evidence="2">
    <location>
        <begin position="214"/>
        <end position="288"/>
    </location>
</feature>
<reference evidence="4" key="1">
    <citation type="submission" date="2025-08" db="UniProtKB">
        <authorList>
            <consortium name="RefSeq"/>
        </authorList>
    </citation>
    <scope>IDENTIFICATION</scope>
</reference>
<dbReference type="Proteomes" id="UP000515154">
    <property type="component" value="Linkage group LG3"/>
</dbReference>
<keyword evidence="3" id="KW-1185">Reference proteome</keyword>
<feature type="region of interest" description="Disordered" evidence="1">
    <location>
        <begin position="1"/>
        <end position="127"/>
    </location>
</feature>
<dbReference type="GO" id="GO:1990904">
    <property type="term" value="C:ribonucleoprotein complex"/>
    <property type="evidence" value="ECO:0007669"/>
    <property type="project" value="UniProtKB-KW"/>
</dbReference>
<dbReference type="RefSeq" id="XP_029633656.2">
    <property type="nucleotide sequence ID" value="XM_029777796.2"/>
</dbReference>
<feature type="compositionally biased region" description="Low complexity" evidence="1">
    <location>
        <begin position="868"/>
        <end position="898"/>
    </location>
</feature>
<evidence type="ECO:0000256" key="1">
    <source>
        <dbReference type="SAM" id="MobiDB-lite"/>
    </source>
</evidence>
<feature type="compositionally biased region" description="Acidic residues" evidence="1">
    <location>
        <begin position="81"/>
        <end position="95"/>
    </location>
</feature>
<proteinExistence type="predicted"/>
<feature type="domain" description="RRM" evidence="2">
    <location>
        <begin position="305"/>
        <end position="377"/>
    </location>
</feature>
<feature type="compositionally biased region" description="Polar residues" evidence="1">
    <location>
        <begin position="14"/>
        <end position="33"/>
    </location>
</feature>
<gene>
    <name evidence="4" type="primary">LOC115209403</name>
</gene>
<feature type="compositionally biased region" description="Low complexity" evidence="1">
    <location>
        <begin position="839"/>
        <end position="853"/>
    </location>
</feature>
<dbReference type="SMART" id="SM00360">
    <property type="entry name" value="RRM"/>
    <property type="match status" value="3"/>
</dbReference>
<feature type="compositionally biased region" description="Low complexity" evidence="1">
    <location>
        <begin position="762"/>
        <end position="786"/>
    </location>
</feature>
<feature type="domain" description="RRM" evidence="2">
    <location>
        <begin position="142"/>
        <end position="207"/>
    </location>
</feature>
<name>A0A6P7S684_9MOLL</name>
<dbReference type="KEGG" id="osn:115209403"/>
<keyword evidence="4" id="KW-0687">Ribonucleoprotein</keyword>
<evidence type="ECO:0000259" key="2">
    <source>
        <dbReference type="SMART" id="SM00360"/>
    </source>
</evidence>
<accession>A0A6P7S684</accession>
<feature type="compositionally biased region" description="Polar residues" evidence="1">
    <location>
        <begin position="787"/>
        <end position="832"/>
    </location>
</feature>
<feature type="compositionally biased region" description="Polar residues" evidence="1">
    <location>
        <begin position="854"/>
        <end position="867"/>
    </location>
</feature>
<dbReference type="GO" id="GO:0003723">
    <property type="term" value="F:RNA binding"/>
    <property type="evidence" value="ECO:0007669"/>
    <property type="project" value="InterPro"/>
</dbReference>
<dbReference type="AlphaFoldDB" id="A0A6P7S684"/>
<dbReference type="Pfam" id="PF00076">
    <property type="entry name" value="RRM_1"/>
    <property type="match status" value="2"/>
</dbReference>
<sequence>MRTSYCNEPDCNMANRQCQSESNDGGGLQTLQGRKSLEDNEFSESGTKRRTRSGKMQQESRLKKQRKSDEDETSYSIQQHDEEEEEEEAEAEDGGGGDSSGGGDNKNSDPSTQGDASASGEPELTTEELIARAKREYNKERKIIIRNVPPVTYEEVKEFIGGHSISNIVISKKSRHAIVTLMNGEDAEEIVEQLSGKQLLDTDVTVSLHPSDKMLCLTNLPEDCLEMEVHKLLLTYGPMEKFFLMRCEETGESKNYAIFEYCHNKEKSTCIKEGLNCQKYKNNLLACDFIEENLVASYDKLNSKCLLIDGLPKNFKDTAKLKDMFSTNQAPIYCQIVMKENESQECAIVEYATAEAAEATWKCMRDTEVETKKVAVSFCIPGSSAVSIYNKIVQQKEKVASPFQAGAVLNSIKSGLLPDPVFPNPSMMSNPLVKGLANQNPKLLEQFHQALQLLQKTYIHQTIMRNAKPVTGLLGPGPNVSFNPLMNSNMQLGLIILLALQMQGQRQQLFTGPLANQLNMLTSVGEQSNFQAVLKGQKPSLLGDPMTAQANILVQNLMSQMNKEPSSDDKKASAAKRQNQDVNPLPTGFNEGNAALPKPVKVPFTQTPVSDVQKIQNLNIQQLMALGQLMSTMQNSNNLQGLAANLNQGSDKNTSQTGAFISNQQQKSNWGGSPSMNIPSLANAIGKPGLLPSPNQKAGSSPGFGNFNQNMVAAANFMRNLQVLAAAQQMASNKGNTNSNQRTTPVSKDKTAMIGAGSLLGSPPVVSKSNSSSSFSAGRSGSLNSSYTSDNRSYSDTTSQRLSRGTYSYDTSKRSSLLNEPEASQSNQSSGSYVYDRMSSGYSTSRGTSSYNSQPRTGQYSSSYNYQTGNNVGSSSSLVPSTSLGTGTTSATTDYSSTIYNNQYGTTSNDQYYDNYSNYYDNQTYHSNYYDQNEGDDSDVYNSAKSQATTDYYNKDLANSYTHSGYSDNYTGSNATASTGQYEGIYSNYGNNTDSSTGYWGSSTNTYGTSSYSKGAYTNDTTSPSYQSSYSNYTSPTLSSTYGSTSNYGTSSYSSHYGTSTSTTSLTSPIGQKRSYSHLLPPPEASPEGAYVGQHSQGIGGHYADSYGKRKRYDTSVTAKGSSYY</sequence>
<dbReference type="SUPFAM" id="SSF54928">
    <property type="entry name" value="RNA-binding domain, RBD"/>
    <property type="match status" value="2"/>
</dbReference>
<feature type="region of interest" description="Disordered" evidence="1">
    <location>
        <begin position="755"/>
        <end position="919"/>
    </location>
</feature>
<evidence type="ECO:0000313" key="4">
    <source>
        <dbReference type="RefSeq" id="XP_029633656.2"/>
    </source>
</evidence>
<evidence type="ECO:0000313" key="3">
    <source>
        <dbReference type="Proteomes" id="UP000515154"/>
    </source>
</evidence>
<feature type="region of interest" description="Disordered" evidence="1">
    <location>
        <begin position="1058"/>
        <end position="1125"/>
    </location>
</feature>
<feature type="compositionally biased region" description="Low complexity" evidence="1">
    <location>
        <begin position="907"/>
        <end position="919"/>
    </location>
</feature>
<dbReference type="InterPro" id="IPR000504">
    <property type="entry name" value="RRM_dom"/>
</dbReference>